<sequence length="91" mass="9698">MGEGGVSVEEAEDVVIELLAARHGVEAVALREDLQGRGQDMPVDSVVMVLVLTAVEARFGIRLSADEDTARSLGSVRDFSRTIAEASRKEG</sequence>
<keyword evidence="3" id="KW-1185">Reference proteome</keyword>
<dbReference type="Gene3D" id="1.10.1200.10">
    <property type="entry name" value="ACP-like"/>
    <property type="match status" value="1"/>
</dbReference>
<dbReference type="SUPFAM" id="SSF47336">
    <property type="entry name" value="ACP-like"/>
    <property type="match status" value="1"/>
</dbReference>
<dbReference type="Proteomes" id="UP001499854">
    <property type="component" value="Unassembled WGS sequence"/>
</dbReference>
<proteinExistence type="predicted"/>
<dbReference type="InterPro" id="IPR036736">
    <property type="entry name" value="ACP-like_sf"/>
</dbReference>
<dbReference type="InterPro" id="IPR009081">
    <property type="entry name" value="PP-bd_ACP"/>
</dbReference>
<dbReference type="EMBL" id="BAAAQM010000009">
    <property type="protein sequence ID" value="GAA1963574.1"/>
    <property type="molecule type" value="Genomic_DNA"/>
</dbReference>
<organism evidence="2 3">
    <name type="scientific">Catenulispora subtropica</name>
    <dbReference type="NCBI Taxonomy" id="450798"/>
    <lineage>
        <taxon>Bacteria</taxon>
        <taxon>Bacillati</taxon>
        <taxon>Actinomycetota</taxon>
        <taxon>Actinomycetes</taxon>
        <taxon>Catenulisporales</taxon>
        <taxon>Catenulisporaceae</taxon>
        <taxon>Catenulispora</taxon>
    </lineage>
</organism>
<reference evidence="2 3" key="1">
    <citation type="journal article" date="2019" name="Int. J. Syst. Evol. Microbiol.">
        <title>The Global Catalogue of Microorganisms (GCM) 10K type strain sequencing project: providing services to taxonomists for standard genome sequencing and annotation.</title>
        <authorList>
            <consortium name="The Broad Institute Genomics Platform"/>
            <consortium name="The Broad Institute Genome Sequencing Center for Infectious Disease"/>
            <person name="Wu L."/>
            <person name="Ma J."/>
        </authorList>
    </citation>
    <scope>NUCLEOTIDE SEQUENCE [LARGE SCALE GENOMIC DNA]</scope>
    <source>
        <strain evidence="2 3">JCM 16013</strain>
    </source>
</reference>
<evidence type="ECO:0000313" key="3">
    <source>
        <dbReference type="Proteomes" id="UP001499854"/>
    </source>
</evidence>
<protein>
    <recommendedName>
        <fullName evidence="1">Carrier domain-containing protein</fullName>
    </recommendedName>
</protein>
<evidence type="ECO:0000259" key="1">
    <source>
        <dbReference type="PROSITE" id="PS50075"/>
    </source>
</evidence>
<accession>A0ABN2R568</accession>
<dbReference type="PROSITE" id="PS50075">
    <property type="entry name" value="CARRIER"/>
    <property type="match status" value="1"/>
</dbReference>
<comment type="caution">
    <text evidence="2">The sequence shown here is derived from an EMBL/GenBank/DDBJ whole genome shotgun (WGS) entry which is preliminary data.</text>
</comment>
<evidence type="ECO:0000313" key="2">
    <source>
        <dbReference type="EMBL" id="GAA1963574.1"/>
    </source>
</evidence>
<name>A0ABN2R568_9ACTN</name>
<gene>
    <name evidence="2" type="ORF">GCM10009838_20810</name>
</gene>
<feature type="domain" description="Carrier" evidence="1">
    <location>
        <begin position="6"/>
        <end position="87"/>
    </location>
</feature>